<dbReference type="Proteomes" id="UP000566071">
    <property type="component" value="Unassembled WGS sequence"/>
</dbReference>
<organism evidence="1 2">
    <name type="scientific">Mucilaginibacter humi</name>
    <dbReference type="NCBI Taxonomy" id="2732510"/>
    <lineage>
        <taxon>Bacteria</taxon>
        <taxon>Pseudomonadati</taxon>
        <taxon>Bacteroidota</taxon>
        <taxon>Sphingobacteriia</taxon>
        <taxon>Sphingobacteriales</taxon>
        <taxon>Sphingobacteriaceae</taxon>
        <taxon>Mucilaginibacter</taxon>
    </lineage>
</organism>
<accession>A0ABX1W4I0</accession>
<reference evidence="1 2" key="1">
    <citation type="submission" date="2020-05" db="EMBL/GenBank/DDBJ databases">
        <authorList>
            <person name="Khan S.A."/>
            <person name="Jeon C.O."/>
            <person name="Chun B.H."/>
        </authorList>
    </citation>
    <scope>NUCLEOTIDE SEQUENCE [LARGE SCALE GENOMIC DNA]</scope>
    <source>
        <strain evidence="1 2">S1162</strain>
    </source>
</reference>
<comment type="caution">
    <text evidence="1">The sequence shown here is derived from an EMBL/GenBank/DDBJ whole genome shotgun (WGS) entry which is preliminary data.</text>
</comment>
<keyword evidence="2" id="KW-1185">Reference proteome</keyword>
<name>A0ABX1W4I0_9SPHI</name>
<proteinExistence type="predicted"/>
<evidence type="ECO:0000313" key="1">
    <source>
        <dbReference type="EMBL" id="NNU34581.1"/>
    </source>
</evidence>
<protein>
    <recommendedName>
        <fullName evidence="3">Tox-MPTase3 domain-containing protein</fullName>
    </recommendedName>
</protein>
<sequence length="98" mass="10935">MKNQVDSVLAKGLNSFTSILIRLVFLRSANFNIDFSQNGMATTKDADTYIQISNNNTFKSFITLNSNVLPTASKEYIASTIIHELTHTGWLLPDQKPV</sequence>
<dbReference type="RefSeq" id="WP_175270257.1">
    <property type="nucleotide sequence ID" value="NZ_JABFCR010000056.1"/>
</dbReference>
<dbReference type="EMBL" id="JABFCR010000056">
    <property type="protein sequence ID" value="NNU34581.1"/>
    <property type="molecule type" value="Genomic_DNA"/>
</dbReference>
<evidence type="ECO:0000313" key="2">
    <source>
        <dbReference type="Proteomes" id="UP000566071"/>
    </source>
</evidence>
<evidence type="ECO:0008006" key="3">
    <source>
        <dbReference type="Google" id="ProtNLM"/>
    </source>
</evidence>
<gene>
    <name evidence="1" type="ORF">HK413_11705</name>
</gene>